<dbReference type="RefSeq" id="WP_261927995.1">
    <property type="nucleotide sequence ID" value="NZ_CALYLG010000378.1"/>
</dbReference>
<evidence type="ECO:0000256" key="7">
    <source>
        <dbReference type="PROSITE-ProRule" id="PRU01031"/>
    </source>
</evidence>
<dbReference type="AlphaFoldDB" id="A0ABD7YPN3"/>
<evidence type="ECO:0000256" key="5">
    <source>
        <dbReference type="ARBA" id="ARBA00022833"/>
    </source>
</evidence>
<protein>
    <submittedName>
        <fullName evidence="9">M66 family metalloprotease</fullName>
    </submittedName>
</protein>
<evidence type="ECO:0000256" key="1">
    <source>
        <dbReference type="ARBA" id="ARBA00001947"/>
    </source>
</evidence>
<evidence type="ECO:0000313" key="9">
    <source>
        <dbReference type="EMBL" id="WGK87044.1"/>
    </source>
</evidence>
<evidence type="ECO:0000256" key="6">
    <source>
        <dbReference type="ARBA" id="ARBA00023049"/>
    </source>
</evidence>
<feature type="domain" description="Peptidase M66" evidence="8">
    <location>
        <begin position="56"/>
        <end position="141"/>
    </location>
</feature>
<keyword evidence="5" id="KW-0862">Zinc</keyword>
<keyword evidence="6 9" id="KW-0482">Metalloprotease</keyword>
<sequence length="141" mass="16277">MWYSDLDDEFSRITYNNKTYSAIIPAEIVQPGLTFTFNNNDKQGSLTNFEIGAPNELILHTIDIGMLTPPRDGFSFQKYPYLHREYFQHLPIRRLTVSEYEPLHLREVMLPDGRLLTDFDPSEGGVYTGDMRGKIAKLLNC</sequence>
<keyword evidence="3" id="KW-0479">Metal-binding</keyword>
<evidence type="ECO:0000256" key="4">
    <source>
        <dbReference type="ARBA" id="ARBA00022801"/>
    </source>
</evidence>
<dbReference type="GO" id="GO:0006508">
    <property type="term" value="P:proteolysis"/>
    <property type="evidence" value="ECO:0007669"/>
    <property type="project" value="UniProtKB-KW"/>
</dbReference>
<name>A0ABD7YPN3_9VIBR</name>
<evidence type="ECO:0000256" key="3">
    <source>
        <dbReference type="ARBA" id="ARBA00022723"/>
    </source>
</evidence>
<dbReference type="Proteomes" id="UP001241226">
    <property type="component" value="Chromosome 2"/>
</dbReference>
<proteinExistence type="predicted"/>
<dbReference type="Pfam" id="PF10462">
    <property type="entry name" value="Peptidase_M66"/>
    <property type="match status" value="1"/>
</dbReference>
<dbReference type="PROSITE" id="PS51694">
    <property type="entry name" value="PEPTIDASE_M66"/>
    <property type="match status" value="1"/>
</dbReference>
<dbReference type="GO" id="GO:0046872">
    <property type="term" value="F:metal ion binding"/>
    <property type="evidence" value="ECO:0007669"/>
    <property type="project" value="UniProtKB-KW"/>
</dbReference>
<organism evidence="9 10">
    <name type="scientific">Vibrio aestuarianus</name>
    <dbReference type="NCBI Taxonomy" id="28171"/>
    <lineage>
        <taxon>Bacteria</taxon>
        <taxon>Pseudomonadati</taxon>
        <taxon>Pseudomonadota</taxon>
        <taxon>Gammaproteobacteria</taxon>
        <taxon>Vibrionales</taxon>
        <taxon>Vibrionaceae</taxon>
        <taxon>Vibrio</taxon>
    </lineage>
</organism>
<evidence type="ECO:0000256" key="2">
    <source>
        <dbReference type="ARBA" id="ARBA00022670"/>
    </source>
</evidence>
<evidence type="ECO:0000313" key="10">
    <source>
        <dbReference type="Proteomes" id="UP001241226"/>
    </source>
</evidence>
<dbReference type="EMBL" id="CP118712">
    <property type="protein sequence ID" value="WGK87044.1"/>
    <property type="molecule type" value="Genomic_DNA"/>
</dbReference>
<keyword evidence="4" id="KW-0378">Hydrolase</keyword>
<dbReference type="InterPro" id="IPR019503">
    <property type="entry name" value="Peptidase_M66_dom"/>
</dbReference>
<dbReference type="PANTHER" id="PTHR39540">
    <property type="match status" value="1"/>
</dbReference>
<evidence type="ECO:0000259" key="8">
    <source>
        <dbReference type="PROSITE" id="PS51694"/>
    </source>
</evidence>
<comment type="cofactor">
    <cofactor evidence="1">
        <name>Zn(2+)</name>
        <dbReference type="ChEBI" id="CHEBI:29105"/>
    </cofactor>
</comment>
<accession>A0ABD7YPN3</accession>
<dbReference type="PANTHER" id="PTHR39540:SF1">
    <property type="entry name" value="DICTOMALLEIN-1-RELATED"/>
    <property type="match status" value="1"/>
</dbReference>
<dbReference type="GO" id="GO:0008237">
    <property type="term" value="F:metallopeptidase activity"/>
    <property type="evidence" value="ECO:0007669"/>
    <property type="project" value="UniProtKB-KW"/>
</dbReference>
<gene>
    <name evidence="9" type="ORF">PYE67_19115</name>
</gene>
<keyword evidence="2" id="KW-0645">Protease</keyword>
<reference evidence="9 10" key="1">
    <citation type="submission" date="2022-02" db="EMBL/GenBank/DDBJ databases">
        <title>Emergence and expansion in Europe of a Vibrio aestuarianus clonal complex pathogenic for oysters.</title>
        <authorList>
            <person name="Mesnil A."/>
            <person name="Travers M.-A."/>
        </authorList>
    </citation>
    <scope>NUCLEOTIDE SEQUENCE [LARGE SCALE GENOMIC DNA]</scope>
    <source>
        <strain evidence="9 10">U17</strain>
    </source>
</reference>
<dbReference type="InterPro" id="IPR051256">
    <property type="entry name" value="Dictomallein"/>
</dbReference>
<comment type="caution">
    <text evidence="7">Lacks conserved residue(s) required for the propagation of feature annotation.</text>
</comment>